<proteinExistence type="predicted"/>
<keyword evidence="2" id="KW-1185">Reference proteome</keyword>
<name>A0ABT5PZ43_9PSED</name>
<protein>
    <submittedName>
        <fullName evidence="1">Tail fiber assembly protein</fullName>
    </submittedName>
</protein>
<accession>A0ABT5PZ43</accession>
<dbReference type="RefSeq" id="WP_273922297.1">
    <property type="nucleotide sequence ID" value="NZ_JAMDGR010000001.1"/>
</dbReference>
<dbReference type="InterPro" id="IPR003458">
    <property type="entry name" value="Phage_T4_Gp38_tail_assem"/>
</dbReference>
<dbReference type="Proteomes" id="UP001217610">
    <property type="component" value="Unassembled WGS sequence"/>
</dbReference>
<gene>
    <name evidence="1" type="ORF">M5G25_02555</name>
</gene>
<dbReference type="Pfam" id="PF02413">
    <property type="entry name" value="Caudo_TAP"/>
    <property type="match status" value="1"/>
</dbReference>
<dbReference type="EMBL" id="JAMDGR010000001">
    <property type="protein sequence ID" value="MDD1147148.1"/>
    <property type="molecule type" value="Genomic_DNA"/>
</dbReference>
<evidence type="ECO:0000313" key="1">
    <source>
        <dbReference type="EMBL" id="MDD1147148.1"/>
    </source>
</evidence>
<organism evidence="1 2">
    <name type="scientific">Pseudomonas idahonensis</name>
    <dbReference type="NCBI Taxonomy" id="2942628"/>
    <lineage>
        <taxon>Bacteria</taxon>
        <taxon>Pseudomonadati</taxon>
        <taxon>Pseudomonadota</taxon>
        <taxon>Gammaproteobacteria</taxon>
        <taxon>Pseudomonadales</taxon>
        <taxon>Pseudomonadaceae</taxon>
        <taxon>Pseudomonas</taxon>
    </lineage>
</organism>
<sequence length="175" mass="19029">MAWFFDKKTCGFLTTQVYGERMIEIPDPEFVQSIDSSDSEQQAPLITVPNPRCSLPPEDQLVPLTDNEYAALFAGQAAGQQIARGASGRPELVDPAAPSTEDLIAAANSKRDALLLAAALRIAPLQDVADFDEATAAELTSLNAWKQYRVAVNRVSEQQGYPGTIDWPRQPGEPQ</sequence>
<reference evidence="1 2" key="1">
    <citation type="submission" date="2022-05" db="EMBL/GenBank/DDBJ databases">
        <title>Novel Pseudomonas spp. Isolated from a Rainbow Trout Aquaculture Facility.</title>
        <authorList>
            <person name="Testerman T."/>
            <person name="Graf J."/>
        </authorList>
    </citation>
    <scope>NUCLEOTIDE SEQUENCE [LARGE SCALE GENOMIC DNA]</scope>
    <source>
        <strain evidence="1 2">ID357</strain>
    </source>
</reference>
<comment type="caution">
    <text evidence="1">The sequence shown here is derived from an EMBL/GenBank/DDBJ whole genome shotgun (WGS) entry which is preliminary data.</text>
</comment>
<evidence type="ECO:0000313" key="2">
    <source>
        <dbReference type="Proteomes" id="UP001217610"/>
    </source>
</evidence>